<dbReference type="GO" id="GO:0003700">
    <property type="term" value="F:DNA-binding transcription factor activity"/>
    <property type="evidence" value="ECO:0007669"/>
    <property type="project" value="InterPro"/>
</dbReference>
<dbReference type="PANTHER" id="PTHR13690">
    <property type="entry name" value="TRANSCRIPTION FACTOR POSF21-RELATED"/>
    <property type="match status" value="1"/>
</dbReference>
<proteinExistence type="predicted"/>
<dbReference type="GO" id="GO:0005634">
    <property type="term" value="C:nucleus"/>
    <property type="evidence" value="ECO:0007669"/>
    <property type="project" value="UniProtKB-SubCell"/>
</dbReference>
<dbReference type="InterPro" id="IPR046347">
    <property type="entry name" value="bZIP_sf"/>
</dbReference>
<dbReference type="PANTHER" id="PTHR13690:SF80">
    <property type="entry name" value="BZIP TRANSCRIPTION FACTOR FAMILY PROTEIN-RELATED"/>
    <property type="match status" value="1"/>
</dbReference>
<dbReference type="Proteomes" id="UP000087171">
    <property type="component" value="Chromosome Ca4"/>
</dbReference>
<evidence type="ECO:0000256" key="1">
    <source>
        <dbReference type="ARBA" id="ARBA00004123"/>
    </source>
</evidence>
<evidence type="ECO:0000313" key="8">
    <source>
        <dbReference type="Proteomes" id="UP000087171"/>
    </source>
</evidence>
<organism evidence="8 9">
    <name type="scientific">Cicer arietinum</name>
    <name type="common">Chickpea</name>
    <name type="synonym">Garbanzo</name>
    <dbReference type="NCBI Taxonomy" id="3827"/>
    <lineage>
        <taxon>Eukaryota</taxon>
        <taxon>Viridiplantae</taxon>
        <taxon>Streptophyta</taxon>
        <taxon>Embryophyta</taxon>
        <taxon>Tracheophyta</taxon>
        <taxon>Spermatophyta</taxon>
        <taxon>Magnoliopsida</taxon>
        <taxon>eudicotyledons</taxon>
        <taxon>Gunneridae</taxon>
        <taxon>Pentapetalae</taxon>
        <taxon>rosids</taxon>
        <taxon>fabids</taxon>
        <taxon>Fabales</taxon>
        <taxon>Fabaceae</taxon>
        <taxon>Papilionoideae</taxon>
        <taxon>50 kb inversion clade</taxon>
        <taxon>NPAAA clade</taxon>
        <taxon>Hologalegina</taxon>
        <taxon>IRL clade</taxon>
        <taxon>Cicereae</taxon>
        <taxon>Cicer</taxon>
    </lineage>
</organism>
<feature type="region of interest" description="Disordered" evidence="6">
    <location>
        <begin position="76"/>
        <end position="147"/>
    </location>
</feature>
<comment type="subcellular location">
    <subcellularLocation>
        <location evidence="1">Nucleus</location>
    </subcellularLocation>
</comment>
<evidence type="ECO:0000256" key="4">
    <source>
        <dbReference type="ARBA" id="ARBA00023163"/>
    </source>
</evidence>
<feature type="compositionally biased region" description="Low complexity" evidence="6">
    <location>
        <begin position="82"/>
        <end position="95"/>
    </location>
</feature>
<feature type="region of interest" description="Disordered" evidence="6">
    <location>
        <begin position="1"/>
        <end position="27"/>
    </location>
</feature>
<sequence>MDQNFIGAPATETAENHPSSELLSDNNNTFDLDESLQNLLHLEPSDFDFDIFDLTLPLPSPPPATYEMSVSSILAPSQPHISPSLSAESDSGGSSTALPVKTKKKKKNFSPDQLEELARNDPKKLKRILDNRKAAARSKERKKRYQDELEKNVKALQIHEDNVTAEFLKEKENVLNLAAENRDIKECIQIEIQKGEMIKAQIEMLMEELRMVKIQMEQLDADPIDSSFDEMLFQSELQAPYEPQLLCVPPSPPPLSPLFDHHFEDQFFNHHFDDHFFDATDFFYYNPLN</sequence>
<dbReference type="InterPro" id="IPR004827">
    <property type="entry name" value="bZIP"/>
</dbReference>
<dbReference type="AlphaFoldDB" id="A0A1S2Y126"/>
<evidence type="ECO:0000313" key="9">
    <source>
        <dbReference type="RefSeq" id="XP_004496823.1"/>
    </source>
</evidence>
<evidence type="ECO:0000256" key="5">
    <source>
        <dbReference type="ARBA" id="ARBA00023242"/>
    </source>
</evidence>
<feature type="compositionally biased region" description="Basic residues" evidence="6">
    <location>
        <begin position="134"/>
        <end position="144"/>
    </location>
</feature>
<name>A0A1S2Y126_CICAR</name>
<dbReference type="PROSITE" id="PS50217">
    <property type="entry name" value="BZIP"/>
    <property type="match status" value="1"/>
</dbReference>
<dbReference type="RefSeq" id="XP_004496823.1">
    <property type="nucleotide sequence ID" value="XM_004496766.2"/>
</dbReference>
<protein>
    <submittedName>
        <fullName evidence="9">BZIP transcription factor 18-like</fullName>
    </submittedName>
</protein>
<dbReference type="PaxDb" id="3827-XP_004496823.1"/>
<reference evidence="9" key="2">
    <citation type="submission" date="2025-08" db="UniProtKB">
        <authorList>
            <consortium name="RefSeq"/>
        </authorList>
    </citation>
    <scope>IDENTIFICATION</scope>
    <source>
        <tissue evidence="9">Etiolated seedlings</tissue>
    </source>
</reference>
<evidence type="ECO:0000259" key="7">
    <source>
        <dbReference type="PROSITE" id="PS50217"/>
    </source>
</evidence>
<dbReference type="InterPro" id="IPR044759">
    <property type="entry name" value="bZIP_RF2"/>
</dbReference>
<feature type="compositionally biased region" description="Polar residues" evidence="6">
    <location>
        <begin position="16"/>
        <end position="27"/>
    </location>
</feature>
<dbReference type="SUPFAM" id="SSF57959">
    <property type="entry name" value="Leucine zipper domain"/>
    <property type="match status" value="1"/>
</dbReference>
<feature type="compositionally biased region" description="Basic and acidic residues" evidence="6">
    <location>
        <begin position="116"/>
        <end position="133"/>
    </location>
</feature>
<dbReference type="STRING" id="3827.A0A1S2Y126"/>
<keyword evidence="2" id="KW-0805">Transcription regulation</keyword>
<dbReference type="GeneID" id="101494895"/>
<dbReference type="OrthoDB" id="1434619at2759"/>
<gene>
    <name evidence="9" type="primary">LOC101494895</name>
</gene>
<evidence type="ECO:0000256" key="2">
    <source>
        <dbReference type="ARBA" id="ARBA00023015"/>
    </source>
</evidence>
<dbReference type="GO" id="GO:0003677">
    <property type="term" value="F:DNA binding"/>
    <property type="evidence" value="ECO:0007669"/>
    <property type="project" value="UniProtKB-KW"/>
</dbReference>
<dbReference type="Pfam" id="PF07716">
    <property type="entry name" value="bZIP_2"/>
    <property type="match status" value="1"/>
</dbReference>
<feature type="domain" description="BZIP" evidence="7">
    <location>
        <begin position="121"/>
        <end position="184"/>
    </location>
</feature>
<keyword evidence="3" id="KW-0238">DNA-binding</keyword>
<reference evidence="8" key="1">
    <citation type="journal article" date="2013" name="Nat. Biotechnol.">
        <title>Draft genome sequence of chickpea (Cicer arietinum) provides a resource for trait improvement.</title>
        <authorList>
            <person name="Varshney R.K."/>
            <person name="Song C."/>
            <person name="Saxena R.K."/>
            <person name="Azam S."/>
            <person name="Yu S."/>
            <person name="Sharpe A.G."/>
            <person name="Cannon S."/>
            <person name="Baek J."/>
            <person name="Rosen B.D."/>
            <person name="Tar'an B."/>
            <person name="Millan T."/>
            <person name="Zhang X."/>
            <person name="Ramsay L.D."/>
            <person name="Iwata A."/>
            <person name="Wang Y."/>
            <person name="Nelson W."/>
            <person name="Farmer A.D."/>
            <person name="Gaur P.M."/>
            <person name="Soderlund C."/>
            <person name="Penmetsa R.V."/>
            <person name="Xu C."/>
            <person name="Bharti A.K."/>
            <person name="He W."/>
            <person name="Winter P."/>
            <person name="Zhao S."/>
            <person name="Hane J.K."/>
            <person name="Carrasquilla-Garcia N."/>
            <person name="Condie J.A."/>
            <person name="Upadhyaya H.D."/>
            <person name="Luo M.C."/>
            <person name="Thudi M."/>
            <person name="Gowda C.L."/>
            <person name="Singh N.P."/>
            <person name="Lichtenzveig J."/>
            <person name="Gali K.K."/>
            <person name="Rubio J."/>
            <person name="Nadarajan N."/>
            <person name="Dolezel J."/>
            <person name="Bansal K.C."/>
            <person name="Xu X."/>
            <person name="Edwards D."/>
            <person name="Zhang G."/>
            <person name="Kahl G."/>
            <person name="Gil J."/>
            <person name="Singh K.B."/>
            <person name="Datta S.K."/>
            <person name="Jackson S.A."/>
            <person name="Wang J."/>
            <person name="Cook D.R."/>
        </authorList>
    </citation>
    <scope>NUCLEOTIDE SEQUENCE [LARGE SCALE GENOMIC DNA]</scope>
    <source>
        <strain evidence="8">cv. CDC Frontier</strain>
    </source>
</reference>
<dbReference type="CDD" id="cd14703">
    <property type="entry name" value="bZIP_plant_RF2"/>
    <property type="match status" value="1"/>
</dbReference>
<dbReference type="KEGG" id="cam:101494895"/>
<evidence type="ECO:0000256" key="6">
    <source>
        <dbReference type="SAM" id="MobiDB-lite"/>
    </source>
</evidence>
<keyword evidence="5" id="KW-0539">Nucleus</keyword>
<accession>A0A1S2Y126</accession>
<keyword evidence="4" id="KW-0804">Transcription</keyword>
<evidence type="ECO:0000256" key="3">
    <source>
        <dbReference type="ARBA" id="ARBA00023125"/>
    </source>
</evidence>
<keyword evidence="8" id="KW-1185">Reference proteome</keyword>